<dbReference type="SUPFAM" id="SSF55347">
    <property type="entry name" value="Glyceraldehyde-3-phosphate dehydrogenase-like, C-terminal domain"/>
    <property type="match status" value="1"/>
</dbReference>
<evidence type="ECO:0008006" key="7">
    <source>
        <dbReference type="Google" id="ProtNLM"/>
    </source>
</evidence>
<dbReference type="GO" id="GO:0005737">
    <property type="term" value="C:cytoplasm"/>
    <property type="evidence" value="ECO:0007669"/>
    <property type="project" value="TreeGrafter"/>
</dbReference>
<feature type="domain" description="GFO/IDH/MocA-like oxidoreductase" evidence="5">
    <location>
        <begin position="142"/>
        <end position="230"/>
    </location>
</feature>
<organism evidence="6">
    <name type="scientific">Eucampia antarctica</name>
    <dbReference type="NCBI Taxonomy" id="49252"/>
    <lineage>
        <taxon>Eukaryota</taxon>
        <taxon>Sar</taxon>
        <taxon>Stramenopiles</taxon>
        <taxon>Ochrophyta</taxon>
        <taxon>Bacillariophyta</taxon>
        <taxon>Mediophyceae</taxon>
        <taxon>Biddulphiophycidae</taxon>
        <taxon>Hemiaulales</taxon>
        <taxon>Hemiaulaceae</taxon>
        <taxon>Eucampia</taxon>
    </lineage>
</organism>
<dbReference type="InterPro" id="IPR036291">
    <property type="entry name" value="NAD(P)-bd_dom_sf"/>
</dbReference>
<dbReference type="PANTHER" id="PTHR42840">
    <property type="entry name" value="NAD(P)-BINDING ROSSMANN-FOLD SUPERFAMILY PROTEIN-RELATED"/>
    <property type="match status" value="1"/>
</dbReference>
<proteinExistence type="inferred from homology"/>
<name>A0A7S2WGE9_9STRA</name>
<evidence type="ECO:0000256" key="1">
    <source>
        <dbReference type="ARBA" id="ARBA00010928"/>
    </source>
</evidence>
<accession>A0A7S2WGE9</accession>
<dbReference type="Gene3D" id="3.30.360.10">
    <property type="entry name" value="Dihydrodipicolinate Reductase, domain 2"/>
    <property type="match status" value="1"/>
</dbReference>
<dbReference type="EMBL" id="HBHI01021186">
    <property type="protein sequence ID" value="CAD9685497.1"/>
    <property type="molecule type" value="Transcribed_RNA"/>
</dbReference>
<dbReference type="Pfam" id="PF02894">
    <property type="entry name" value="GFO_IDH_MocA_C"/>
    <property type="match status" value="1"/>
</dbReference>
<feature type="domain" description="Gfo/Idh/MocA-like oxidoreductase C-terminal" evidence="4">
    <location>
        <begin position="248"/>
        <end position="357"/>
    </location>
</feature>
<sequence length="359" mass="39835">MSLNRARVALVGTGRMGQIRAAILYSNPRFDLCGIIDKKLDSAKMLATKYRAKPFESIDEAITHFGRSNAIDGIVLSSPTFTHDAVIREAANHGLAIFTEKPVDETANKITSLFEFCQEKQAELCCGFQRRFDNSYVTTALAVKEGRIGKPITANIFFADHPSPPIDFMLSGGNIFFDLCAHDVDYIRWLFDDEVVSVYATGTSSDRVLDEAGVYDNATMIFKFRKGKNVSNDHLIQFIFPNICVTLFSGMVVTINLSRSASYGYDQRCEVFGSSGLLTIGNEHANTSVLSNDYGIHQAKLKHSFPERYQQAFASELDAFADVILLGNKWPVRADDCIAVQKVADAARKSCEIDKVVYI</sequence>
<protein>
    <recommendedName>
        <fullName evidence="7">Gfo/Idh/MocA-like oxidoreductase N-terminal domain-containing protein</fullName>
    </recommendedName>
</protein>
<dbReference type="PANTHER" id="PTHR42840:SF3">
    <property type="entry name" value="BINDING ROSSMANN FOLD OXIDOREDUCTASE, PUTATIVE (AFU_ORTHOLOGUE AFUA_2G10240)-RELATED"/>
    <property type="match status" value="1"/>
</dbReference>
<evidence type="ECO:0000259" key="5">
    <source>
        <dbReference type="Pfam" id="PF22725"/>
    </source>
</evidence>
<dbReference type="InterPro" id="IPR000683">
    <property type="entry name" value="Gfo/Idh/MocA-like_OxRdtase_N"/>
</dbReference>
<keyword evidence="2" id="KW-0560">Oxidoreductase</keyword>
<dbReference type="GO" id="GO:0016491">
    <property type="term" value="F:oxidoreductase activity"/>
    <property type="evidence" value="ECO:0007669"/>
    <property type="project" value="UniProtKB-KW"/>
</dbReference>
<gene>
    <name evidence="6" type="ORF">EANT1437_LOCUS10879</name>
</gene>
<dbReference type="GO" id="GO:0006740">
    <property type="term" value="P:NADPH regeneration"/>
    <property type="evidence" value="ECO:0007669"/>
    <property type="project" value="TreeGrafter"/>
</dbReference>
<reference evidence="6" key="1">
    <citation type="submission" date="2021-01" db="EMBL/GenBank/DDBJ databases">
        <authorList>
            <person name="Corre E."/>
            <person name="Pelletier E."/>
            <person name="Niang G."/>
            <person name="Scheremetjew M."/>
            <person name="Finn R."/>
            <person name="Kale V."/>
            <person name="Holt S."/>
            <person name="Cochrane G."/>
            <person name="Meng A."/>
            <person name="Brown T."/>
            <person name="Cohen L."/>
        </authorList>
    </citation>
    <scope>NUCLEOTIDE SEQUENCE</scope>
    <source>
        <strain evidence="6">CCMP1452</strain>
    </source>
</reference>
<dbReference type="AlphaFoldDB" id="A0A7S2WGE9"/>
<dbReference type="InterPro" id="IPR055170">
    <property type="entry name" value="GFO_IDH_MocA-like_dom"/>
</dbReference>
<dbReference type="Pfam" id="PF01408">
    <property type="entry name" value="GFO_IDH_MocA"/>
    <property type="match status" value="1"/>
</dbReference>
<evidence type="ECO:0000313" key="6">
    <source>
        <dbReference type="EMBL" id="CAD9685497.1"/>
    </source>
</evidence>
<comment type="similarity">
    <text evidence="1">Belongs to the Gfo/Idh/MocA family.</text>
</comment>
<feature type="domain" description="Gfo/Idh/MocA-like oxidoreductase N-terminal" evidence="3">
    <location>
        <begin position="7"/>
        <end position="126"/>
    </location>
</feature>
<dbReference type="InterPro" id="IPR004104">
    <property type="entry name" value="Gfo/Idh/MocA-like_OxRdtase_C"/>
</dbReference>
<dbReference type="GO" id="GO:0000166">
    <property type="term" value="F:nucleotide binding"/>
    <property type="evidence" value="ECO:0007669"/>
    <property type="project" value="InterPro"/>
</dbReference>
<dbReference type="Gene3D" id="3.40.50.720">
    <property type="entry name" value="NAD(P)-binding Rossmann-like Domain"/>
    <property type="match status" value="1"/>
</dbReference>
<evidence type="ECO:0000256" key="2">
    <source>
        <dbReference type="ARBA" id="ARBA00023002"/>
    </source>
</evidence>
<evidence type="ECO:0000259" key="4">
    <source>
        <dbReference type="Pfam" id="PF02894"/>
    </source>
</evidence>
<dbReference type="Pfam" id="PF22725">
    <property type="entry name" value="GFO_IDH_MocA_C3"/>
    <property type="match status" value="1"/>
</dbReference>
<dbReference type="SUPFAM" id="SSF51735">
    <property type="entry name" value="NAD(P)-binding Rossmann-fold domains"/>
    <property type="match status" value="1"/>
</dbReference>
<evidence type="ECO:0000259" key="3">
    <source>
        <dbReference type="Pfam" id="PF01408"/>
    </source>
</evidence>